<organism evidence="7 8">
    <name type="scientific">Bifidobacterium magnum</name>
    <dbReference type="NCBI Taxonomy" id="1692"/>
    <lineage>
        <taxon>Bacteria</taxon>
        <taxon>Bacillati</taxon>
        <taxon>Actinomycetota</taxon>
        <taxon>Actinomycetes</taxon>
        <taxon>Bifidobacteriales</taxon>
        <taxon>Bifidobacteriaceae</taxon>
        <taxon>Bifidobacterium</taxon>
    </lineage>
</organism>
<dbReference type="EC" id="3.6.3.31" evidence="7"/>
<dbReference type="PANTHER" id="PTHR43166:SF4">
    <property type="entry name" value="PHOSPHONATES IMPORT ATP-BINDING PROTEIN PHNC"/>
    <property type="match status" value="1"/>
</dbReference>
<dbReference type="InterPro" id="IPR003439">
    <property type="entry name" value="ABC_transporter-like_ATP-bd"/>
</dbReference>
<keyword evidence="3" id="KW-0547">Nucleotide-binding</keyword>
<dbReference type="InterPro" id="IPR017871">
    <property type="entry name" value="ABC_transporter-like_CS"/>
</dbReference>
<dbReference type="GO" id="GO:0015424">
    <property type="term" value="F:ABC-type amino acid transporter activity"/>
    <property type="evidence" value="ECO:0007669"/>
    <property type="project" value="InterPro"/>
</dbReference>
<dbReference type="GO" id="GO:0016887">
    <property type="term" value="F:ATP hydrolysis activity"/>
    <property type="evidence" value="ECO:0007669"/>
    <property type="project" value="InterPro"/>
</dbReference>
<dbReference type="STRING" id="1692.BMAGN_1157"/>
<reference evidence="7 8" key="1">
    <citation type="submission" date="2014-03" db="EMBL/GenBank/DDBJ databases">
        <title>Genomics of Bifidobacteria.</title>
        <authorList>
            <person name="Ventura M."/>
            <person name="Milani C."/>
            <person name="Lugli G.A."/>
        </authorList>
    </citation>
    <scope>NUCLEOTIDE SEQUENCE [LARGE SCALE GENOMIC DNA]</scope>
    <source>
        <strain evidence="7 8">LMG 11591</strain>
    </source>
</reference>
<accession>A0A087BED0</accession>
<dbReference type="InterPro" id="IPR030679">
    <property type="entry name" value="ABC_ATPase_HisP-typ"/>
</dbReference>
<dbReference type="PIRSF" id="PIRSF039085">
    <property type="entry name" value="ABC_ATPase_HisP"/>
    <property type="match status" value="1"/>
</dbReference>
<evidence type="ECO:0000259" key="6">
    <source>
        <dbReference type="PROSITE" id="PS50893"/>
    </source>
</evidence>
<dbReference type="Proteomes" id="UP000029052">
    <property type="component" value="Unassembled WGS sequence"/>
</dbReference>
<evidence type="ECO:0000256" key="3">
    <source>
        <dbReference type="ARBA" id="ARBA00022741"/>
    </source>
</evidence>
<evidence type="ECO:0000256" key="5">
    <source>
        <dbReference type="SAM" id="MobiDB-lite"/>
    </source>
</evidence>
<evidence type="ECO:0000313" key="8">
    <source>
        <dbReference type="Proteomes" id="UP000029052"/>
    </source>
</evidence>
<feature type="domain" description="ABC transporter" evidence="6">
    <location>
        <begin position="29"/>
        <end position="274"/>
    </location>
</feature>
<dbReference type="InterPro" id="IPR050086">
    <property type="entry name" value="MetN_ABC_transporter-like"/>
</dbReference>
<dbReference type="InterPro" id="IPR027417">
    <property type="entry name" value="P-loop_NTPase"/>
</dbReference>
<proteinExistence type="inferred from homology"/>
<dbReference type="InterPro" id="IPR003593">
    <property type="entry name" value="AAA+_ATPase"/>
</dbReference>
<dbReference type="eggNOG" id="COG1126">
    <property type="taxonomic scope" value="Bacteria"/>
</dbReference>
<comment type="caution">
    <text evidence="7">The sequence shown here is derived from an EMBL/GenBank/DDBJ whole genome shotgun (WGS) entry which is preliminary data.</text>
</comment>
<protein>
    <submittedName>
        <fullName evidence="7">ABC transporter, ATP-binding protein</fullName>
        <ecNumber evidence="7">3.6.3.31</ecNumber>
    </submittedName>
</protein>
<feature type="region of interest" description="Disordered" evidence="5">
    <location>
        <begin position="1"/>
        <end position="23"/>
    </location>
</feature>
<keyword evidence="8" id="KW-1185">Reference proteome</keyword>
<evidence type="ECO:0000256" key="1">
    <source>
        <dbReference type="ARBA" id="ARBA00005417"/>
    </source>
</evidence>
<gene>
    <name evidence="7" type="ORF">BMAGN_1157</name>
</gene>
<dbReference type="AlphaFoldDB" id="A0A087BED0"/>
<evidence type="ECO:0000256" key="2">
    <source>
        <dbReference type="ARBA" id="ARBA00022448"/>
    </source>
</evidence>
<sequence length="286" mass="31909">MFTRSRTNTTRRQADRITQPDTAERFPGLRMEGVTKRYANADHDVLHDISLDVPRGKVLVVVGPSGSGKSTLLRAVAGLEPIQGGEILLNGDIIGQGRPGTKAAGYAPRPAALRTRIGMVFQSYDLFPNRNVLDNVTMAPVLVLKRDKRNVEQEALRLLERVGLRDRADAKPHELSGGQRQRVAICRAMIMHPELLLLDEITASLDPEMVREVLDVVLDLADGGQTMMIVTHEMAFARAVADEVVMLENGGIVERSDNPEQFFTHPRTRRAQEFLETFEFARRHRG</sequence>
<evidence type="ECO:0000313" key="7">
    <source>
        <dbReference type="EMBL" id="KFI69380.1"/>
    </source>
</evidence>
<dbReference type="Gene3D" id="3.40.50.300">
    <property type="entry name" value="P-loop containing nucleotide triphosphate hydrolases"/>
    <property type="match status" value="1"/>
</dbReference>
<dbReference type="PROSITE" id="PS50893">
    <property type="entry name" value="ABC_TRANSPORTER_2"/>
    <property type="match status" value="1"/>
</dbReference>
<keyword evidence="4 7" id="KW-0067">ATP-binding</keyword>
<keyword evidence="2" id="KW-0813">Transport</keyword>
<evidence type="ECO:0000256" key="4">
    <source>
        <dbReference type="ARBA" id="ARBA00022840"/>
    </source>
</evidence>
<dbReference type="EMBL" id="JGZB01000002">
    <property type="protein sequence ID" value="KFI69380.1"/>
    <property type="molecule type" value="Genomic_DNA"/>
</dbReference>
<keyword evidence="7" id="KW-0378">Hydrolase</keyword>
<dbReference type="SMART" id="SM00382">
    <property type="entry name" value="AAA"/>
    <property type="match status" value="1"/>
</dbReference>
<name>A0A087BED0_9BIFI</name>
<dbReference type="Pfam" id="PF00005">
    <property type="entry name" value="ABC_tran"/>
    <property type="match status" value="1"/>
</dbReference>
<dbReference type="PANTHER" id="PTHR43166">
    <property type="entry name" value="AMINO ACID IMPORT ATP-BINDING PROTEIN"/>
    <property type="match status" value="1"/>
</dbReference>
<feature type="compositionally biased region" description="Polar residues" evidence="5">
    <location>
        <begin position="1"/>
        <end position="11"/>
    </location>
</feature>
<dbReference type="SUPFAM" id="SSF52540">
    <property type="entry name" value="P-loop containing nucleoside triphosphate hydrolases"/>
    <property type="match status" value="1"/>
</dbReference>
<comment type="similarity">
    <text evidence="1">Belongs to the ABC transporter superfamily.</text>
</comment>
<dbReference type="PROSITE" id="PS00211">
    <property type="entry name" value="ABC_TRANSPORTER_1"/>
    <property type="match status" value="1"/>
</dbReference>
<dbReference type="GO" id="GO:0005524">
    <property type="term" value="F:ATP binding"/>
    <property type="evidence" value="ECO:0007669"/>
    <property type="project" value="UniProtKB-KW"/>
</dbReference>